<reference evidence="2 3" key="1">
    <citation type="submission" date="2024-07" db="EMBL/GenBank/DDBJ databases">
        <authorList>
            <person name="Hebao G."/>
        </authorList>
    </citation>
    <scope>NUCLEOTIDE SEQUENCE [LARGE SCALE GENOMIC DNA]</scope>
    <source>
        <strain evidence="2 3">ACCC 02193</strain>
    </source>
</reference>
<name>A0ABV4EE82_9GAMM</name>
<keyword evidence="1" id="KW-1133">Transmembrane helix</keyword>
<keyword evidence="1" id="KW-0472">Membrane</keyword>
<organism evidence="2 3">
    <name type="scientific">Erwinia aeris</name>
    <dbReference type="NCBI Taxonomy" id="3239803"/>
    <lineage>
        <taxon>Bacteria</taxon>
        <taxon>Pseudomonadati</taxon>
        <taxon>Pseudomonadota</taxon>
        <taxon>Gammaproteobacteria</taxon>
        <taxon>Enterobacterales</taxon>
        <taxon>Erwiniaceae</taxon>
        <taxon>Erwinia</taxon>
    </lineage>
</organism>
<keyword evidence="1" id="KW-0812">Transmembrane</keyword>
<feature type="transmembrane region" description="Helical" evidence="1">
    <location>
        <begin position="25"/>
        <end position="45"/>
    </location>
</feature>
<comment type="caution">
    <text evidence="2">The sequence shown here is derived from an EMBL/GenBank/DDBJ whole genome shotgun (WGS) entry which is preliminary data.</text>
</comment>
<evidence type="ECO:0008006" key="4">
    <source>
        <dbReference type="Google" id="ProtNLM"/>
    </source>
</evidence>
<accession>A0ABV4EE82</accession>
<dbReference type="EMBL" id="JBGFFX010000019">
    <property type="protein sequence ID" value="MEY8773180.1"/>
    <property type="molecule type" value="Genomic_DNA"/>
</dbReference>
<evidence type="ECO:0000313" key="2">
    <source>
        <dbReference type="EMBL" id="MEY8773180.1"/>
    </source>
</evidence>
<dbReference type="Proteomes" id="UP001565243">
    <property type="component" value="Unassembled WGS sequence"/>
</dbReference>
<proteinExistence type="predicted"/>
<evidence type="ECO:0000313" key="3">
    <source>
        <dbReference type="Proteomes" id="UP001565243"/>
    </source>
</evidence>
<evidence type="ECO:0000256" key="1">
    <source>
        <dbReference type="SAM" id="Phobius"/>
    </source>
</evidence>
<gene>
    <name evidence="2" type="ORF">AB6T85_22510</name>
</gene>
<dbReference type="RefSeq" id="WP_369896807.1">
    <property type="nucleotide sequence ID" value="NZ_JBGFFX010000019.1"/>
</dbReference>
<keyword evidence="3" id="KW-1185">Reference proteome</keyword>
<sequence length="56" mass="6139">MKTEVEKLIDNCSQAFVAWMQQSDMIDVTAVIVYAVFSVGGLYMIGHALTPARSSD</sequence>
<protein>
    <recommendedName>
        <fullName evidence="4">Phage protein</fullName>
    </recommendedName>
</protein>